<protein>
    <submittedName>
        <fullName evidence="3">Armadillo-type protein</fullName>
    </submittedName>
</protein>
<keyword evidence="1" id="KW-0677">Repeat</keyword>
<dbReference type="EMBL" id="JARKIB010000228">
    <property type="protein sequence ID" value="KAJ7721642.1"/>
    <property type="molecule type" value="Genomic_DNA"/>
</dbReference>
<dbReference type="InterPro" id="IPR000357">
    <property type="entry name" value="HEAT"/>
</dbReference>
<dbReference type="AlphaFoldDB" id="A0AAD7HJT0"/>
<gene>
    <name evidence="3" type="ORF">B0H16DRAFT_1602411</name>
</gene>
<proteinExistence type="predicted"/>
<comment type="caution">
    <text evidence="3">The sequence shown here is derived from an EMBL/GenBank/DDBJ whole genome shotgun (WGS) entry which is preliminary data.</text>
</comment>
<name>A0AAD7HJT0_9AGAR</name>
<evidence type="ECO:0000313" key="3">
    <source>
        <dbReference type="EMBL" id="KAJ7721642.1"/>
    </source>
</evidence>
<keyword evidence="4" id="KW-1185">Reference proteome</keyword>
<dbReference type="Pfam" id="PF02985">
    <property type="entry name" value="HEAT"/>
    <property type="match status" value="1"/>
</dbReference>
<reference evidence="3" key="1">
    <citation type="submission" date="2023-03" db="EMBL/GenBank/DDBJ databases">
        <title>Massive genome expansion in bonnet fungi (Mycena s.s.) driven by repeated elements and novel gene families across ecological guilds.</title>
        <authorList>
            <consortium name="Lawrence Berkeley National Laboratory"/>
            <person name="Harder C.B."/>
            <person name="Miyauchi S."/>
            <person name="Viragh M."/>
            <person name="Kuo A."/>
            <person name="Thoen E."/>
            <person name="Andreopoulos B."/>
            <person name="Lu D."/>
            <person name="Skrede I."/>
            <person name="Drula E."/>
            <person name="Henrissat B."/>
            <person name="Morin E."/>
            <person name="Kohler A."/>
            <person name="Barry K."/>
            <person name="LaButti K."/>
            <person name="Morin E."/>
            <person name="Salamov A."/>
            <person name="Lipzen A."/>
            <person name="Mereny Z."/>
            <person name="Hegedus B."/>
            <person name="Baldrian P."/>
            <person name="Stursova M."/>
            <person name="Weitz H."/>
            <person name="Taylor A."/>
            <person name="Grigoriev I.V."/>
            <person name="Nagy L.G."/>
            <person name="Martin F."/>
            <person name="Kauserud H."/>
        </authorList>
    </citation>
    <scope>NUCLEOTIDE SEQUENCE</scope>
    <source>
        <strain evidence="3">CBHHK182m</strain>
    </source>
</reference>
<dbReference type="InterPro" id="IPR011989">
    <property type="entry name" value="ARM-like"/>
</dbReference>
<evidence type="ECO:0000256" key="2">
    <source>
        <dbReference type="PROSITE-ProRule" id="PRU00103"/>
    </source>
</evidence>
<dbReference type="Gene3D" id="1.25.10.10">
    <property type="entry name" value="Leucine-rich Repeat Variant"/>
    <property type="match status" value="2"/>
</dbReference>
<dbReference type="SUPFAM" id="SSF48371">
    <property type="entry name" value="ARM repeat"/>
    <property type="match status" value="1"/>
</dbReference>
<sequence>MVSTESGCLRLTHVHWLDAFGDIMHSVLPSIVECLKDEDEEVRTEAAKMLVTLVQHKPYQPSIRDTLQAPGKILEELTSDHFRIVRMAALPLIPNVVELVVLSSTEVSTIILSIVKLLSEDEEEDMWMAALNAISALISYTPSSPPSMKQDVSDAENIPPKPWNLTQESVDVVVNVIPKVLSLFKHTRNRNFWDAAAQVLLSLAKIGGYDEEVYNTVLSALQDSNPGAQILGLNVLAGVIGQHLVVPATNSAFDYVLKSLNSVDLDVRLLALHVAVLFRARIPLALSHDPGEDMDTAIETEWADIVIAIGSKLKPISDTVVEKVGKLADYVDVFGTEKFTNIIPLMVDVFKNEPPGIITSLRALSKLAAYSTFHEALLRVVPRITALLSNKRSDTRLRLEALQNLLILAEQQIFHVKIREQLSTIISALKDSDTQIRAVSLKVILKLVEGVSPDKFSERIKSSLPILLSLTQNATTLEDSIRLITCLAGNKTLRFDVLAKVRPSILGNSQSPAVWGHLKLMACLFEEKRLEHEETDLQFVLCLITSKRPEVQNFMLKFMTTTLQQYLVTCIKAEKFPPSFLLAFSSPVTLKNL</sequence>
<dbReference type="Proteomes" id="UP001215598">
    <property type="component" value="Unassembled WGS sequence"/>
</dbReference>
<feature type="repeat" description="HEAT" evidence="2">
    <location>
        <begin position="27"/>
        <end position="65"/>
    </location>
</feature>
<dbReference type="InterPro" id="IPR021133">
    <property type="entry name" value="HEAT_type_2"/>
</dbReference>
<dbReference type="PROSITE" id="PS50077">
    <property type="entry name" value="HEAT_REPEAT"/>
    <property type="match status" value="1"/>
</dbReference>
<accession>A0AAD7HJT0</accession>
<evidence type="ECO:0000256" key="1">
    <source>
        <dbReference type="ARBA" id="ARBA00022737"/>
    </source>
</evidence>
<organism evidence="3 4">
    <name type="scientific">Mycena metata</name>
    <dbReference type="NCBI Taxonomy" id="1033252"/>
    <lineage>
        <taxon>Eukaryota</taxon>
        <taxon>Fungi</taxon>
        <taxon>Dikarya</taxon>
        <taxon>Basidiomycota</taxon>
        <taxon>Agaricomycotina</taxon>
        <taxon>Agaricomycetes</taxon>
        <taxon>Agaricomycetidae</taxon>
        <taxon>Agaricales</taxon>
        <taxon>Marasmiineae</taxon>
        <taxon>Mycenaceae</taxon>
        <taxon>Mycena</taxon>
    </lineage>
</organism>
<evidence type="ECO:0000313" key="4">
    <source>
        <dbReference type="Proteomes" id="UP001215598"/>
    </source>
</evidence>
<dbReference type="InterPro" id="IPR016024">
    <property type="entry name" value="ARM-type_fold"/>
</dbReference>